<keyword evidence="2" id="KW-0812">Transmembrane</keyword>
<dbReference type="InterPro" id="IPR001387">
    <property type="entry name" value="Cro/C1-type_HTH"/>
</dbReference>
<dbReference type="InterPro" id="IPR010982">
    <property type="entry name" value="Lambda_DNA-bd_dom_sf"/>
</dbReference>
<gene>
    <name evidence="4" type="ORF">GBA63_10305</name>
</gene>
<feature type="region of interest" description="Disordered" evidence="1">
    <location>
        <begin position="1"/>
        <end position="22"/>
    </location>
</feature>
<dbReference type="GO" id="GO:0003677">
    <property type="term" value="F:DNA binding"/>
    <property type="evidence" value="ECO:0007669"/>
    <property type="project" value="InterPro"/>
</dbReference>
<name>A0A6G8Q948_9ACTN</name>
<keyword evidence="2" id="KW-0472">Membrane</keyword>
<feature type="region of interest" description="Disordered" evidence="1">
    <location>
        <begin position="85"/>
        <end position="120"/>
    </location>
</feature>
<sequence>MEDGNHTPGSSNGEGKIGRVLERARRDRGLSLEEAERATKIRKRYLVGLEEDDYTVLPDAVYAQGFLKTYANFLGLDGAGLSQELRTRRKPRRERGLSYAPPESEFERPIINPGGVSGARKRKIPRSTIIAFGVAALVIAALIGALYFVGLNVRASTGDDVRAEAPANEEDQRASGGGAGQGGERPASGEQVANEAALDTLRVGVSVEGSPAWIRVRSDSETVFERVAEPGYSRTFEARRVVGIEAGNAGAVSVEVNGQDVGPLGDPGQVLDKSYTLKSAG</sequence>
<reference evidence="4 5" key="1">
    <citation type="submission" date="2019-10" db="EMBL/GenBank/DDBJ databases">
        <title>Rubrobacter sp nov SCSIO 52090 isolated from a deep-sea sediment in the South China Sea.</title>
        <authorList>
            <person name="Chen R.W."/>
        </authorList>
    </citation>
    <scope>NUCLEOTIDE SEQUENCE [LARGE SCALE GENOMIC DNA]</scope>
    <source>
        <strain evidence="4 5">SCSIO 52909</strain>
    </source>
</reference>
<dbReference type="EMBL" id="CP045119">
    <property type="protein sequence ID" value="QIN82996.1"/>
    <property type="molecule type" value="Genomic_DNA"/>
</dbReference>
<organism evidence="4 5">
    <name type="scientific">Rubrobacter tropicus</name>
    <dbReference type="NCBI Taxonomy" id="2653851"/>
    <lineage>
        <taxon>Bacteria</taxon>
        <taxon>Bacillati</taxon>
        <taxon>Actinomycetota</taxon>
        <taxon>Rubrobacteria</taxon>
        <taxon>Rubrobacterales</taxon>
        <taxon>Rubrobacteraceae</taxon>
        <taxon>Rubrobacter</taxon>
    </lineage>
</organism>
<dbReference type="Proteomes" id="UP000501452">
    <property type="component" value="Chromosome"/>
</dbReference>
<dbReference type="CDD" id="cd00093">
    <property type="entry name" value="HTH_XRE"/>
    <property type="match status" value="1"/>
</dbReference>
<evidence type="ECO:0000313" key="5">
    <source>
        <dbReference type="Proteomes" id="UP000501452"/>
    </source>
</evidence>
<keyword evidence="5" id="KW-1185">Reference proteome</keyword>
<dbReference type="RefSeq" id="WP_166175858.1">
    <property type="nucleotide sequence ID" value="NZ_CP045119.1"/>
</dbReference>
<feature type="transmembrane region" description="Helical" evidence="2">
    <location>
        <begin position="129"/>
        <end position="149"/>
    </location>
</feature>
<dbReference type="InterPro" id="IPR050400">
    <property type="entry name" value="Bact_Cytoskel_RodZ"/>
</dbReference>
<dbReference type="PANTHER" id="PTHR34475:SF1">
    <property type="entry name" value="CYTOSKELETON PROTEIN RODZ"/>
    <property type="match status" value="1"/>
</dbReference>
<evidence type="ECO:0000313" key="4">
    <source>
        <dbReference type="EMBL" id="QIN82996.1"/>
    </source>
</evidence>
<evidence type="ECO:0000256" key="2">
    <source>
        <dbReference type="SAM" id="Phobius"/>
    </source>
</evidence>
<dbReference type="Pfam" id="PF13464">
    <property type="entry name" value="RodZ_C"/>
    <property type="match status" value="1"/>
</dbReference>
<dbReference type="Pfam" id="PF13413">
    <property type="entry name" value="HTH_25"/>
    <property type="match status" value="1"/>
</dbReference>
<dbReference type="PANTHER" id="PTHR34475">
    <property type="match status" value="1"/>
</dbReference>
<proteinExistence type="predicted"/>
<dbReference type="InterPro" id="IPR025194">
    <property type="entry name" value="RodZ-like_C"/>
</dbReference>
<dbReference type="Gene3D" id="1.10.260.40">
    <property type="entry name" value="lambda repressor-like DNA-binding domains"/>
    <property type="match status" value="1"/>
</dbReference>
<evidence type="ECO:0000259" key="3">
    <source>
        <dbReference type="Pfam" id="PF13464"/>
    </source>
</evidence>
<dbReference type="AlphaFoldDB" id="A0A6G8Q948"/>
<accession>A0A6G8Q948</accession>
<evidence type="ECO:0000256" key="1">
    <source>
        <dbReference type="SAM" id="MobiDB-lite"/>
    </source>
</evidence>
<keyword evidence="2" id="KW-1133">Transmembrane helix</keyword>
<dbReference type="KEGG" id="rub:GBA63_10305"/>
<feature type="domain" description="Cytoskeleton protein RodZ-like C-terminal" evidence="3">
    <location>
        <begin position="211"/>
        <end position="270"/>
    </location>
</feature>
<feature type="region of interest" description="Disordered" evidence="1">
    <location>
        <begin position="164"/>
        <end position="191"/>
    </location>
</feature>
<protein>
    <submittedName>
        <fullName evidence="4">DUF4115 domain-containing protein</fullName>
    </submittedName>
</protein>